<dbReference type="InterPro" id="IPR027413">
    <property type="entry name" value="GROEL-like_equatorial_sf"/>
</dbReference>
<feature type="compositionally biased region" description="Basic and acidic residues" evidence="1">
    <location>
        <begin position="39"/>
        <end position="54"/>
    </location>
</feature>
<sequence length="61" mass="6742">MDKKGLWEPLAVKLQTYKTAVETAILLLRIDDIVSGSKKNKDGGKEPPTPKEMQETQATAE</sequence>
<dbReference type="Proteomes" id="UP000410492">
    <property type="component" value="Unassembled WGS sequence"/>
</dbReference>
<dbReference type="AlphaFoldDB" id="A0A653DUH8"/>
<gene>
    <name evidence="2" type="ORF">CALMAC_LOCUS20467</name>
</gene>
<accession>A0A653DUH8</accession>
<protein>
    <submittedName>
        <fullName evidence="2">Uncharacterized protein</fullName>
    </submittedName>
</protein>
<dbReference type="Gene3D" id="1.10.560.10">
    <property type="entry name" value="GroEL-like equatorial domain"/>
    <property type="match status" value="1"/>
</dbReference>
<proteinExistence type="predicted"/>
<dbReference type="OrthoDB" id="275057at2759"/>
<feature type="region of interest" description="Disordered" evidence="1">
    <location>
        <begin position="36"/>
        <end position="61"/>
    </location>
</feature>
<organism evidence="2 3">
    <name type="scientific">Callosobruchus maculatus</name>
    <name type="common">Southern cowpea weevil</name>
    <name type="synonym">Pulse bruchid</name>
    <dbReference type="NCBI Taxonomy" id="64391"/>
    <lineage>
        <taxon>Eukaryota</taxon>
        <taxon>Metazoa</taxon>
        <taxon>Ecdysozoa</taxon>
        <taxon>Arthropoda</taxon>
        <taxon>Hexapoda</taxon>
        <taxon>Insecta</taxon>
        <taxon>Pterygota</taxon>
        <taxon>Neoptera</taxon>
        <taxon>Endopterygota</taxon>
        <taxon>Coleoptera</taxon>
        <taxon>Polyphaga</taxon>
        <taxon>Cucujiformia</taxon>
        <taxon>Chrysomeloidea</taxon>
        <taxon>Chrysomelidae</taxon>
        <taxon>Bruchinae</taxon>
        <taxon>Bruchini</taxon>
        <taxon>Callosobruchus</taxon>
    </lineage>
</organism>
<dbReference type="SUPFAM" id="SSF48592">
    <property type="entry name" value="GroEL equatorial domain-like"/>
    <property type="match status" value="1"/>
</dbReference>
<name>A0A653DUH8_CALMS</name>
<reference evidence="2 3" key="1">
    <citation type="submission" date="2019-01" db="EMBL/GenBank/DDBJ databases">
        <authorList>
            <person name="Sayadi A."/>
        </authorList>
    </citation>
    <scope>NUCLEOTIDE SEQUENCE [LARGE SCALE GENOMIC DNA]</scope>
</reference>
<evidence type="ECO:0000313" key="3">
    <source>
        <dbReference type="Proteomes" id="UP000410492"/>
    </source>
</evidence>
<keyword evidence="3" id="KW-1185">Reference proteome</keyword>
<evidence type="ECO:0000256" key="1">
    <source>
        <dbReference type="SAM" id="MobiDB-lite"/>
    </source>
</evidence>
<dbReference type="EMBL" id="CAACVG010014809">
    <property type="protein sequence ID" value="VEN63727.1"/>
    <property type="molecule type" value="Genomic_DNA"/>
</dbReference>
<evidence type="ECO:0000313" key="2">
    <source>
        <dbReference type="EMBL" id="VEN63727.1"/>
    </source>
</evidence>